<gene>
    <name evidence="4" type="ORF">E2C01_048198</name>
</gene>
<dbReference type="Proteomes" id="UP000324222">
    <property type="component" value="Unassembled WGS sequence"/>
</dbReference>
<proteinExistence type="predicted"/>
<feature type="compositionally biased region" description="Low complexity" evidence="2">
    <location>
        <begin position="434"/>
        <end position="444"/>
    </location>
</feature>
<evidence type="ECO:0000259" key="3">
    <source>
        <dbReference type="PROSITE" id="PS50158"/>
    </source>
</evidence>
<sequence>MEPSGPVSLADLEADLAMSDEDEVPHEHWPSLPSLGRHDTLVAEVGMSLPTTQASSAIKCRINYASDSSTEPSSPAAKSTRRKESSGPEQRVPVQPTAPLAEASPLSAPSSPAFASRTDYVKLLFKDNPSVDIKLRWLSEIQDSPEQPRKFPTYLITRYPVCTDAALAKELPGIYTARRFYQNGTPINRLVVTWSLPQPPPPSIAFSFLPCLPPCEFRRMPDEQLWCYRCWNSGHISRYCSALEWCAYCSESHDSRTCLYRPPPPPVSASDSAQVHPQPSPPDTSHWKCPRCHQPGVSAWHPGCARRRANAAPSATRRPTGATQPPPPPPNSASPPASTTASEPMQVTALREAVATLKTRISTLSARFDDIEAHLNGLISKQATLEATINALVESHQVVIASIDNLTRKLDTVASSLETLTAPAMQSPPRAVPSTGTHSTTASSSRRHPPKGNVQ</sequence>
<evidence type="ECO:0000313" key="4">
    <source>
        <dbReference type="EMBL" id="MPC54288.1"/>
    </source>
</evidence>
<dbReference type="Gene3D" id="1.20.5.340">
    <property type="match status" value="1"/>
</dbReference>
<dbReference type="EMBL" id="VSRR010012240">
    <property type="protein sequence ID" value="MPC54288.1"/>
    <property type="molecule type" value="Genomic_DNA"/>
</dbReference>
<dbReference type="InterPro" id="IPR001878">
    <property type="entry name" value="Znf_CCHC"/>
</dbReference>
<dbReference type="AlphaFoldDB" id="A0A5B7GAW8"/>
<feature type="compositionally biased region" description="Low complexity" evidence="2">
    <location>
        <begin position="97"/>
        <end position="113"/>
    </location>
</feature>
<evidence type="ECO:0000313" key="5">
    <source>
        <dbReference type="Proteomes" id="UP000324222"/>
    </source>
</evidence>
<comment type="caution">
    <text evidence="4">The sequence shown here is derived from an EMBL/GenBank/DDBJ whole genome shotgun (WGS) entry which is preliminary data.</text>
</comment>
<organism evidence="4 5">
    <name type="scientific">Portunus trituberculatus</name>
    <name type="common">Swimming crab</name>
    <name type="synonym">Neptunus trituberculatus</name>
    <dbReference type="NCBI Taxonomy" id="210409"/>
    <lineage>
        <taxon>Eukaryota</taxon>
        <taxon>Metazoa</taxon>
        <taxon>Ecdysozoa</taxon>
        <taxon>Arthropoda</taxon>
        <taxon>Crustacea</taxon>
        <taxon>Multicrustacea</taxon>
        <taxon>Malacostraca</taxon>
        <taxon>Eumalacostraca</taxon>
        <taxon>Eucarida</taxon>
        <taxon>Decapoda</taxon>
        <taxon>Pleocyemata</taxon>
        <taxon>Brachyura</taxon>
        <taxon>Eubrachyura</taxon>
        <taxon>Portunoidea</taxon>
        <taxon>Portunidae</taxon>
        <taxon>Portuninae</taxon>
        <taxon>Portunus</taxon>
    </lineage>
</organism>
<accession>A0A5B7GAW8</accession>
<feature type="compositionally biased region" description="Basic residues" evidence="2">
    <location>
        <begin position="445"/>
        <end position="455"/>
    </location>
</feature>
<name>A0A5B7GAW8_PORTR</name>
<feature type="region of interest" description="Disordered" evidence="2">
    <location>
        <begin position="420"/>
        <end position="455"/>
    </location>
</feature>
<keyword evidence="1" id="KW-0862">Zinc</keyword>
<dbReference type="GO" id="GO:0003676">
    <property type="term" value="F:nucleic acid binding"/>
    <property type="evidence" value="ECO:0007669"/>
    <property type="project" value="InterPro"/>
</dbReference>
<feature type="compositionally biased region" description="Low complexity" evidence="2">
    <location>
        <begin position="334"/>
        <end position="344"/>
    </location>
</feature>
<feature type="region of interest" description="Disordered" evidence="2">
    <location>
        <begin position="264"/>
        <end position="288"/>
    </location>
</feature>
<feature type="domain" description="CCHC-type" evidence="3">
    <location>
        <begin position="227"/>
        <end position="240"/>
    </location>
</feature>
<keyword evidence="5" id="KW-1185">Reference proteome</keyword>
<dbReference type="OrthoDB" id="6376548at2759"/>
<dbReference type="PROSITE" id="PS50158">
    <property type="entry name" value="ZF_CCHC"/>
    <property type="match status" value="1"/>
</dbReference>
<evidence type="ECO:0000256" key="1">
    <source>
        <dbReference type="PROSITE-ProRule" id="PRU00047"/>
    </source>
</evidence>
<feature type="region of interest" description="Disordered" evidence="2">
    <location>
        <begin position="308"/>
        <end position="345"/>
    </location>
</feature>
<keyword evidence="1" id="KW-0479">Metal-binding</keyword>
<protein>
    <recommendedName>
        <fullName evidence="3">CCHC-type domain-containing protein</fullName>
    </recommendedName>
</protein>
<keyword evidence="1" id="KW-0863">Zinc-finger</keyword>
<feature type="compositionally biased region" description="Pro residues" evidence="2">
    <location>
        <begin position="324"/>
        <end position="333"/>
    </location>
</feature>
<feature type="compositionally biased region" description="Polar residues" evidence="2">
    <location>
        <begin position="65"/>
        <end position="77"/>
    </location>
</feature>
<feature type="region of interest" description="Disordered" evidence="2">
    <location>
        <begin position="65"/>
        <end position="113"/>
    </location>
</feature>
<reference evidence="4 5" key="1">
    <citation type="submission" date="2019-05" db="EMBL/GenBank/DDBJ databases">
        <title>Another draft genome of Portunus trituberculatus and its Hox gene families provides insights of decapod evolution.</title>
        <authorList>
            <person name="Jeong J.-H."/>
            <person name="Song I."/>
            <person name="Kim S."/>
            <person name="Choi T."/>
            <person name="Kim D."/>
            <person name="Ryu S."/>
            <person name="Kim W."/>
        </authorList>
    </citation>
    <scope>NUCLEOTIDE SEQUENCE [LARGE SCALE GENOMIC DNA]</scope>
    <source>
        <tissue evidence="4">Muscle</tissue>
    </source>
</reference>
<evidence type="ECO:0000256" key="2">
    <source>
        <dbReference type="SAM" id="MobiDB-lite"/>
    </source>
</evidence>
<dbReference type="GO" id="GO:0008270">
    <property type="term" value="F:zinc ion binding"/>
    <property type="evidence" value="ECO:0007669"/>
    <property type="project" value="UniProtKB-KW"/>
</dbReference>